<dbReference type="PROSITE" id="PS50125">
    <property type="entry name" value="GUANYLATE_CYCLASE_2"/>
    <property type="match status" value="1"/>
</dbReference>
<evidence type="ECO:0000313" key="4">
    <source>
        <dbReference type="Proteomes" id="UP000015455"/>
    </source>
</evidence>
<dbReference type="AlphaFoldDB" id="S9ZJC8"/>
<dbReference type="Proteomes" id="UP000015455">
    <property type="component" value="Unassembled WGS sequence"/>
</dbReference>
<dbReference type="Gene3D" id="3.30.70.1230">
    <property type="entry name" value="Nucleotide cyclase"/>
    <property type="match status" value="1"/>
</dbReference>
<dbReference type="CDD" id="cd07302">
    <property type="entry name" value="CHD"/>
    <property type="match status" value="1"/>
</dbReference>
<evidence type="ECO:0000256" key="1">
    <source>
        <dbReference type="SAM" id="Phobius"/>
    </source>
</evidence>
<dbReference type="InterPro" id="IPR050697">
    <property type="entry name" value="Adenylyl/Guanylyl_Cyclase_3/4"/>
</dbReference>
<dbReference type="SUPFAM" id="SSF55073">
    <property type="entry name" value="Nucleotide cyclase"/>
    <property type="match status" value="1"/>
</dbReference>
<keyword evidence="1" id="KW-0812">Transmembrane</keyword>
<name>S9ZJC8_9RHOO</name>
<dbReference type="SMART" id="SM00044">
    <property type="entry name" value="CYCc"/>
    <property type="match status" value="1"/>
</dbReference>
<feature type="transmembrane region" description="Helical" evidence="1">
    <location>
        <begin position="92"/>
        <end position="110"/>
    </location>
</feature>
<dbReference type="EMBL" id="ATJV01000071">
    <property type="protein sequence ID" value="EPZ14681.1"/>
    <property type="molecule type" value="Genomic_DNA"/>
</dbReference>
<dbReference type="PANTHER" id="PTHR43081:SF1">
    <property type="entry name" value="ADENYLATE CYCLASE, TERMINAL-DIFFERENTIATION SPECIFIC"/>
    <property type="match status" value="1"/>
</dbReference>
<dbReference type="Pfam" id="PF05226">
    <property type="entry name" value="CHASE2"/>
    <property type="match status" value="1"/>
</dbReference>
<feature type="domain" description="Guanylate cyclase" evidence="2">
    <location>
        <begin position="206"/>
        <end position="338"/>
    </location>
</feature>
<reference evidence="3 4" key="1">
    <citation type="submission" date="2013-06" db="EMBL/GenBank/DDBJ databases">
        <title>Draft genome sequence of Thauera terpenica.</title>
        <authorList>
            <person name="Liu B."/>
            <person name="Frostegard A.H."/>
            <person name="Shapleigh J.P."/>
        </authorList>
    </citation>
    <scope>NUCLEOTIDE SEQUENCE [LARGE SCALE GENOMIC DNA]</scope>
    <source>
        <strain evidence="3 4">58Eu</strain>
    </source>
</reference>
<feature type="transmembrane region" description="Helical" evidence="1">
    <location>
        <begin position="143"/>
        <end position="163"/>
    </location>
</feature>
<organism evidence="3 4">
    <name type="scientific">Thauera terpenica 58Eu</name>
    <dbReference type="NCBI Taxonomy" id="1348657"/>
    <lineage>
        <taxon>Bacteria</taxon>
        <taxon>Pseudomonadati</taxon>
        <taxon>Pseudomonadota</taxon>
        <taxon>Betaproteobacteria</taxon>
        <taxon>Rhodocyclales</taxon>
        <taxon>Zoogloeaceae</taxon>
        <taxon>Thauera</taxon>
    </lineage>
</organism>
<keyword evidence="1" id="KW-1133">Transmembrane helix</keyword>
<sequence>MTDDQGFWRVPFTKSLSAYTVVPAHEVLAERAADELLHDRYIIIGSSSLSQGDRVSTPLAPLSSGMLVHASSLSAMLDLKEGKMNPAWSGRSFLVLWVISSFFITILVMLRGAVWGNTLCISVFVTLWLAISVWGVLNQATWSIVAPMTGYLLLFGLGVPYEWRRSQLREKKLIERFSHYVAKSVLDKILLSDFAHSLEPQLREITVLVADMENYTATTSALSLPEAAALTKAFLRVLTHPVLECDGTLDKYTGDGLVAFWGAPLPCDDRADRAIDAAKGMLAMIEAFNAERVQQGQKALRVRIGIESGTALVGDLGTDFRSTYTAVGDCINFASRLQEAARKLPTDIVIGPYTQTLLKRHPTTSIGHISLRGVTQPIEVFRVSLKEDDQ</sequence>
<dbReference type="GO" id="GO:0004016">
    <property type="term" value="F:adenylate cyclase activity"/>
    <property type="evidence" value="ECO:0007669"/>
    <property type="project" value="UniProtKB-ARBA"/>
</dbReference>
<dbReference type="STRING" id="1348657.M622_17815"/>
<gene>
    <name evidence="3" type="ORF">M622_17815</name>
</gene>
<dbReference type="eggNOG" id="COG2114">
    <property type="taxonomic scope" value="Bacteria"/>
</dbReference>
<proteinExistence type="predicted"/>
<dbReference type="InterPro" id="IPR001054">
    <property type="entry name" value="A/G_cyclase"/>
</dbReference>
<keyword evidence="1" id="KW-0472">Membrane</keyword>
<evidence type="ECO:0000313" key="3">
    <source>
        <dbReference type="EMBL" id="EPZ14681.1"/>
    </source>
</evidence>
<keyword evidence="4" id="KW-1185">Reference proteome</keyword>
<accession>S9ZJC8</accession>
<dbReference type="GO" id="GO:0035556">
    <property type="term" value="P:intracellular signal transduction"/>
    <property type="evidence" value="ECO:0007669"/>
    <property type="project" value="InterPro"/>
</dbReference>
<dbReference type="PATRIC" id="fig|1348657.5.peg.2830"/>
<dbReference type="InterPro" id="IPR029787">
    <property type="entry name" value="Nucleotide_cyclase"/>
</dbReference>
<dbReference type="PANTHER" id="PTHR43081">
    <property type="entry name" value="ADENYLATE CYCLASE, TERMINAL-DIFFERENTIATION SPECIFIC-RELATED"/>
    <property type="match status" value="1"/>
</dbReference>
<evidence type="ECO:0000259" key="2">
    <source>
        <dbReference type="PROSITE" id="PS50125"/>
    </source>
</evidence>
<dbReference type="GO" id="GO:0009190">
    <property type="term" value="P:cyclic nucleotide biosynthetic process"/>
    <property type="evidence" value="ECO:0007669"/>
    <property type="project" value="InterPro"/>
</dbReference>
<protein>
    <recommendedName>
        <fullName evidence="2">Guanylate cyclase domain-containing protein</fullName>
    </recommendedName>
</protein>
<feature type="transmembrane region" description="Helical" evidence="1">
    <location>
        <begin position="117"/>
        <end position="137"/>
    </location>
</feature>
<dbReference type="InterPro" id="IPR007890">
    <property type="entry name" value="CHASE2"/>
</dbReference>
<comment type="caution">
    <text evidence="3">The sequence shown here is derived from an EMBL/GenBank/DDBJ whole genome shotgun (WGS) entry which is preliminary data.</text>
</comment>
<dbReference type="Pfam" id="PF00211">
    <property type="entry name" value="Guanylate_cyc"/>
    <property type="match status" value="1"/>
</dbReference>